<feature type="non-terminal residue" evidence="1">
    <location>
        <position position="1"/>
    </location>
</feature>
<name>A0A0B7BXG3_9EUPU</name>
<reference evidence="1" key="1">
    <citation type="submission" date="2014-12" db="EMBL/GenBank/DDBJ databases">
        <title>Insight into the proteome of Arion vulgaris.</title>
        <authorList>
            <person name="Aradska J."/>
            <person name="Bulat T."/>
            <person name="Smidak R."/>
            <person name="Sarate P."/>
            <person name="Gangsoo J."/>
            <person name="Sialana F."/>
            <person name="Bilban M."/>
            <person name="Lubec G."/>
        </authorList>
    </citation>
    <scope>NUCLEOTIDE SEQUENCE</scope>
    <source>
        <tissue evidence="1">Skin</tissue>
    </source>
</reference>
<accession>A0A0B7BXG3</accession>
<evidence type="ECO:0000313" key="1">
    <source>
        <dbReference type="EMBL" id="CEK97658.1"/>
    </source>
</evidence>
<proteinExistence type="predicted"/>
<protein>
    <submittedName>
        <fullName evidence="1">Uncharacterized protein</fullName>
    </submittedName>
</protein>
<sequence>KKYVYKYKGAGKKYYKVYQEEWECSVLSPNYFKVPCKDIEQIVYGGGLDVISTWKVSTIKVDGGCRGQRTCYSVSSQISTSCVKF</sequence>
<dbReference type="AlphaFoldDB" id="A0A0B7BXG3"/>
<dbReference type="EMBL" id="HACG01050793">
    <property type="protein sequence ID" value="CEK97658.1"/>
    <property type="molecule type" value="Transcribed_RNA"/>
</dbReference>
<organism evidence="1">
    <name type="scientific">Arion vulgaris</name>
    <dbReference type="NCBI Taxonomy" id="1028688"/>
    <lineage>
        <taxon>Eukaryota</taxon>
        <taxon>Metazoa</taxon>
        <taxon>Spiralia</taxon>
        <taxon>Lophotrochozoa</taxon>
        <taxon>Mollusca</taxon>
        <taxon>Gastropoda</taxon>
        <taxon>Heterobranchia</taxon>
        <taxon>Euthyneura</taxon>
        <taxon>Panpulmonata</taxon>
        <taxon>Eupulmonata</taxon>
        <taxon>Stylommatophora</taxon>
        <taxon>Helicina</taxon>
        <taxon>Arionoidea</taxon>
        <taxon>Arionidae</taxon>
        <taxon>Arion</taxon>
    </lineage>
</organism>
<gene>
    <name evidence="1" type="primary">ORF216509</name>
</gene>